<comment type="caution">
    <text evidence="1">The sequence shown here is derived from an EMBL/GenBank/DDBJ whole genome shotgun (WGS) entry which is preliminary data.</text>
</comment>
<reference evidence="1 2" key="1">
    <citation type="journal article" date="2020" name="Cell Host Microbe">
        <title>Functional and Genomic Variation between Human-Derived Isolates of Lachnospiraceae Reveals Inter- and Intra-Species Diversity.</title>
        <authorList>
            <person name="Sorbara M.T."/>
            <person name="Littmann E.R."/>
            <person name="Fontana E."/>
            <person name="Moody T.U."/>
            <person name="Kohout C.E."/>
            <person name="Gjonbalaj M."/>
            <person name="Eaton V."/>
            <person name="Seok R."/>
            <person name="Leiner I.M."/>
            <person name="Pamer E.G."/>
        </authorList>
    </citation>
    <scope>NUCLEOTIDE SEQUENCE [LARGE SCALE GENOMIC DNA]</scope>
    <source>
        <strain evidence="1 2">MSK.17.74</strain>
    </source>
</reference>
<dbReference type="Proteomes" id="UP001644719">
    <property type="component" value="Unassembled WGS sequence"/>
</dbReference>
<dbReference type="Pfam" id="PF05960">
    <property type="entry name" value="DUF885"/>
    <property type="match status" value="1"/>
</dbReference>
<dbReference type="EMBL" id="JAAITS010000019">
    <property type="protein sequence ID" value="NSG85454.1"/>
    <property type="molecule type" value="Genomic_DNA"/>
</dbReference>
<proteinExistence type="predicted"/>
<evidence type="ECO:0000313" key="1">
    <source>
        <dbReference type="EMBL" id="NSG85454.1"/>
    </source>
</evidence>
<dbReference type="InterPro" id="IPR010281">
    <property type="entry name" value="DUF885"/>
</dbReference>
<dbReference type="PANTHER" id="PTHR33361:SF2">
    <property type="entry name" value="DUF885 DOMAIN-CONTAINING PROTEIN"/>
    <property type="match status" value="1"/>
</dbReference>
<accession>A0ABX2H5L1</accession>
<protein>
    <submittedName>
        <fullName evidence="1">DUF885 domain-containing protein</fullName>
    </submittedName>
</protein>
<gene>
    <name evidence="1" type="ORF">G5B17_08395</name>
</gene>
<evidence type="ECO:0000313" key="2">
    <source>
        <dbReference type="Proteomes" id="UP001644719"/>
    </source>
</evidence>
<organism evidence="1 2">
    <name type="scientific">Blautia faecis</name>
    <dbReference type="NCBI Taxonomy" id="871665"/>
    <lineage>
        <taxon>Bacteria</taxon>
        <taxon>Bacillati</taxon>
        <taxon>Bacillota</taxon>
        <taxon>Clostridia</taxon>
        <taxon>Lachnospirales</taxon>
        <taxon>Lachnospiraceae</taxon>
        <taxon>Blautia</taxon>
    </lineage>
</organism>
<name>A0ABX2H5L1_9FIRM</name>
<sequence>MSNRPKFTAAILAFFLIICFTFSWLSSHVFSENARFENFAESIFEKEVSGNALNLHYSLAYPEKQGIPRPRATLGTIHPNNEKATAQCQEYVKKLKKFSQSKLSTSNRLTLDLLLLYYHTEASLGDNYLLEEPLSPSLGIQAQLPVLLAEYSFYTNQDITDYLNLLCSTKEYFQSILAFEQTKSDAGFFMCDETLERIQDQCRAFIQNPDSNYMLEIFSQKLKAYGKLSEKDQEQLNLTHKQILKEKVLPAYQTLIEGLEQLQGTGKNTGGLVNFSGGKEYYQYLLKSQVGIYIPVEKLEKRLTQQLSTDSQEISELLKQHPQLLTLLNEKMDLPDMEPTRVMELLEKYIQQDFPSTASVDFEIRSVHKSMEEFLSPAFYLTPPMDTGAPNVIYINHGRQISNLELFTTLAHEGFPGHLYQTVYFGRQSPSHIRYLIDYSGYVEGWATYVESYAYDYAADYLSAGTLSSQEASACTRLSWLNRSVNLCISSLLDVGIHYHGWTPAQAARFLNLFGIRDAAVTAEIYRYITETPANYLKYYVGYLNFLDLKEEQQSLLGENFDLKSFHQKILEIGPVQFPVLQKYMNEKL</sequence>
<dbReference type="RefSeq" id="WP_173769708.1">
    <property type="nucleotide sequence ID" value="NZ_JAAITS010000019.1"/>
</dbReference>
<keyword evidence="2" id="KW-1185">Reference proteome</keyword>
<dbReference type="PANTHER" id="PTHR33361">
    <property type="entry name" value="GLR0591 PROTEIN"/>
    <property type="match status" value="1"/>
</dbReference>